<dbReference type="STRING" id="492660.SAMN05192566_0593"/>
<name>A0A1G8ZYE6_9PROT</name>
<dbReference type="AlphaFoldDB" id="A0A1G8ZYE6"/>
<feature type="region of interest" description="Disordered" evidence="1">
    <location>
        <begin position="22"/>
        <end position="60"/>
    </location>
</feature>
<evidence type="ECO:0000256" key="1">
    <source>
        <dbReference type="SAM" id="MobiDB-lite"/>
    </source>
</evidence>
<proteinExistence type="predicted"/>
<dbReference type="RefSeq" id="WP_091469610.1">
    <property type="nucleotide sequence ID" value="NZ_FNFX01000001.1"/>
</dbReference>
<accession>A0A1G8ZYE6</accession>
<feature type="compositionally biased region" description="Basic and acidic residues" evidence="1">
    <location>
        <begin position="50"/>
        <end position="60"/>
    </location>
</feature>
<sequence>MRKICIVLPCLLVSLAAMAKPAASPEHAGMKKHLRTARHAVAQPAVNPPKEVDKKTAQTK</sequence>
<reference evidence="4" key="1">
    <citation type="submission" date="2016-10" db="EMBL/GenBank/DDBJ databases">
        <authorList>
            <person name="Varghese N."/>
            <person name="Submissions S."/>
        </authorList>
    </citation>
    <scope>NUCLEOTIDE SEQUENCE [LARGE SCALE GENOMIC DNA]</scope>
    <source>
        <strain evidence="4">CBMB127</strain>
    </source>
</reference>
<evidence type="ECO:0000313" key="4">
    <source>
        <dbReference type="Proteomes" id="UP000198629"/>
    </source>
</evidence>
<organism evidence="3 4">
    <name type="scientific">Methylophilus rhizosphaerae</name>
    <dbReference type="NCBI Taxonomy" id="492660"/>
    <lineage>
        <taxon>Bacteria</taxon>
        <taxon>Pseudomonadati</taxon>
        <taxon>Pseudomonadota</taxon>
        <taxon>Betaproteobacteria</taxon>
        <taxon>Nitrosomonadales</taxon>
        <taxon>Methylophilaceae</taxon>
        <taxon>Methylophilus</taxon>
    </lineage>
</organism>
<evidence type="ECO:0000313" key="3">
    <source>
        <dbReference type="EMBL" id="SDK20159.1"/>
    </source>
</evidence>
<feature type="signal peptide" evidence="2">
    <location>
        <begin position="1"/>
        <end position="19"/>
    </location>
</feature>
<keyword evidence="2" id="KW-0732">Signal</keyword>
<keyword evidence="4" id="KW-1185">Reference proteome</keyword>
<evidence type="ECO:0000256" key="2">
    <source>
        <dbReference type="SAM" id="SignalP"/>
    </source>
</evidence>
<dbReference type="EMBL" id="FNFX01000001">
    <property type="protein sequence ID" value="SDK20159.1"/>
    <property type="molecule type" value="Genomic_DNA"/>
</dbReference>
<dbReference type="OrthoDB" id="8538211at2"/>
<dbReference type="Proteomes" id="UP000198629">
    <property type="component" value="Unassembled WGS sequence"/>
</dbReference>
<gene>
    <name evidence="3" type="ORF">SAMN05192566_0593</name>
</gene>
<protein>
    <submittedName>
        <fullName evidence="3">Uncharacterized protein</fullName>
    </submittedName>
</protein>
<feature type="chain" id="PRO_5011586294" evidence="2">
    <location>
        <begin position="20"/>
        <end position="60"/>
    </location>
</feature>